<dbReference type="InterPro" id="IPR018060">
    <property type="entry name" value="HTH_AraC"/>
</dbReference>
<gene>
    <name evidence="5" type="ORF">HNQ40_002582</name>
</gene>
<dbReference type="EMBL" id="JACHGY010000001">
    <property type="protein sequence ID" value="MBB6430776.1"/>
    <property type="molecule type" value="Genomic_DNA"/>
</dbReference>
<feature type="domain" description="HTH araC/xylS-type" evidence="4">
    <location>
        <begin position="165"/>
        <end position="263"/>
    </location>
</feature>
<dbReference type="PANTHER" id="PTHR46796:SF7">
    <property type="entry name" value="ARAC FAMILY TRANSCRIPTIONAL REGULATOR"/>
    <property type="match status" value="1"/>
</dbReference>
<keyword evidence="6" id="KW-1185">Reference proteome</keyword>
<evidence type="ECO:0000256" key="3">
    <source>
        <dbReference type="ARBA" id="ARBA00023163"/>
    </source>
</evidence>
<name>A0A7X0H9R9_9BACT</name>
<dbReference type="Pfam" id="PF12833">
    <property type="entry name" value="HTH_18"/>
    <property type="match status" value="1"/>
</dbReference>
<accession>A0A7X0H9R9</accession>
<evidence type="ECO:0000313" key="6">
    <source>
        <dbReference type="Proteomes" id="UP000541810"/>
    </source>
</evidence>
<evidence type="ECO:0000259" key="4">
    <source>
        <dbReference type="PROSITE" id="PS01124"/>
    </source>
</evidence>
<comment type="caution">
    <text evidence="5">The sequence shown here is derived from an EMBL/GenBank/DDBJ whole genome shotgun (WGS) entry which is preliminary data.</text>
</comment>
<proteinExistence type="predicted"/>
<dbReference type="InterPro" id="IPR018062">
    <property type="entry name" value="HTH_AraC-typ_CS"/>
</dbReference>
<reference evidence="5 6" key="1">
    <citation type="submission" date="2020-08" db="EMBL/GenBank/DDBJ databases">
        <title>Genomic Encyclopedia of Type Strains, Phase IV (KMG-IV): sequencing the most valuable type-strain genomes for metagenomic binning, comparative biology and taxonomic classification.</title>
        <authorList>
            <person name="Goeker M."/>
        </authorList>
    </citation>
    <scope>NUCLEOTIDE SEQUENCE [LARGE SCALE GENOMIC DNA]</scope>
    <source>
        <strain evidence="5 6">DSM 103725</strain>
    </source>
</reference>
<dbReference type="Gene3D" id="1.10.10.60">
    <property type="entry name" value="Homeodomain-like"/>
    <property type="match status" value="2"/>
</dbReference>
<keyword evidence="2 5" id="KW-0238">DNA-binding</keyword>
<dbReference type="AlphaFoldDB" id="A0A7X0H9R9"/>
<dbReference type="GO" id="GO:0043565">
    <property type="term" value="F:sequence-specific DNA binding"/>
    <property type="evidence" value="ECO:0007669"/>
    <property type="project" value="InterPro"/>
</dbReference>
<sequence length="267" mass="30543">MIEGTYRITVGGRFVCTPAWQDNQWQPQRISRLYFPQRGSAWIESDAGRTTLRPQHIYLIPGGGRYTHGCDREMVVDWLHFQVIGATLELAMLPLHEVIAWPAKDHAMWREVYRDLGRSLPDQDRPSAVSARLLAMVSYFASLAIDTARDSAPDPRNVELMERLAPAIQYMNHHDLDQPALDAVAEVVDLSPDYFHRLFVQAYGKTPYAYMLERRMNQALSLLTSTNQRIADVGEACGYDNPFYFSRTFKKHFGISPRAARQGRIEP</sequence>
<evidence type="ECO:0000256" key="1">
    <source>
        <dbReference type="ARBA" id="ARBA00023015"/>
    </source>
</evidence>
<dbReference type="InterPro" id="IPR009057">
    <property type="entry name" value="Homeodomain-like_sf"/>
</dbReference>
<dbReference type="InterPro" id="IPR050204">
    <property type="entry name" value="AraC_XylS_family_regulators"/>
</dbReference>
<dbReference type="SUPFAM" id="SSF46689">
    <property type="entry name" value="Homeodomain-like"/>
    <property type="match status" value="2"/>
</dbReference>
<dbReference type="PANTHER" id="PTHR46796">
    <property type="entry name" value="HTH-TYPE TRANSCRIPTIONAL ACTIVATOR RHAS-RELATED"/>
    <property type="match status" value="1"/>
</dbReference>
<dbReference type="Proteomes" id="UP000541810">
    <property type="component" value="Unassembled WGS sequence"/>
</dbReference>
<evidence type="ECO:0000256" key="2">
    <source>
        <dbReference type="ARBA" id="ARBA00023125"/>
    </source>
</evidence>
<dbReference type="SMART" id="SM00342">
    <property type="entry name" value="HTH_ARAC"/>
    <property type="match status" value="1"/>
</dbReference>
<organism evidence="5 6">
    <name type="scientific">Algisphaera agarilytica</name>
    <dbReference type="NCBI Taxonomy" id="1385975"/>
    <lineage>
        <taxon>Bacteria</taxon>
        <taxon>Pseudomonadati</taxon>
        <taxon>Planctomycetota</taxon>
        <taxon>Phycisphaerae</taxon>
        <taxon>Phycisphaerales</taxon>
        <taxon>Phycisphaeraceae</taxon>
        <taxon>Algisphaera</taxon>
    </lineage>
</organism>
<dbReference type="PROSITE" id="PS01124">
    <property type="entry name" value="HTH_ARAC_FAMILY_2"/>
    <property type="match status" value="1"/>
</dbReference>
<dbReference type="InterPro" id="IPR020449">
    <property type="entry name" value="Tscrpt_reg_AraC-type_HTH"/>
</dbReference>
<dbReference type="PROSITE" id="PS00041">
    <property type="entry name" value="HTH_ARAC_FAMILY_1"/>
    <property type="match status" value="1"/>
</dbReference>
<evidence type="ECO:0000313" key="5">
    <source>
        <dbReference type="EMBL" id="MBB6430776.1"/>
    </source>
</evidence>
<dbReference type="PRINTS" id="PR00032">
    <property type="entry name" value="HTHARAC"/>
</dbReference>
<dbReference type="GO" id="GO:0003700">
    <property type="term" value="F:DNA-binding transcription factor activity"/>
    <property type="evidence" value="ECO:0007669"/>
    <property type="project" value="InterPro"/>
</dbReference>
<dbReference type="RefSeq" id="WP_184678270.1">
    <property type="nucleotide sequence ID" value="NZ_JACHGY010000001.1"/>
</dbReference>
<protein>
    <submittedName>
        <fullName evidence="5">AraC-like DNA-binding protein</fullName>
    </submittedName>
</protein>
<keyword evidence="1" id="KW-0805">Transcription regulation</keyword>
<keyword evidence="3" id="KW-0804">Transcription</keyword>